<protein>
    <submittedName>
        <fullName evidence="2">Uncharacterized protein</fullName>
    </submittedName>
</protein>
<evidence type="ECO:0000313" key="3">
    <source>
        <dbReference type="Proteomes" id="UP000030752"/>
    </source>
</evidence>
<proteinExistence type="predicted"/>
<dbReference type="Pfam" id="PF20174">
    <property type="entry name" value="DUF6540"/>
    <property type="match status" value="1"/>
</dbReference>
<dbReference type="AlphaFoldDB" id="W2SAV0"/>
<evidence type="ECO:0000313" key="2">
    <source>
        <dbReference type="EMBL" id="ETN45846.1"/>
    </source>
</evidence>
<dbReference type="VEuPathDB" id="FungiDB:HMPREF1541_00027"/>
<dbReference type="HOGENOM" id="CLU_103863_0_0_1"/>
<name>W2SAV0_CYPE1</name>
<dbReference type="InParanoid" id="W2SAV0"/>
<evidence type="ECO:0000256" key="1">
    <source>
        <dbReference type="SAM" id="MobiDB-lite"/>
    </source>
</evidence>
<dbReference type="STRING" id="1220924.W2SAV0"/>
<keyword evidence="3" id="KW-1185">Reference proteome</keyword>
<reference evidence="2 3" key="1">
    <citation type="submission" date="2013-03" db="EMBL/GenBank/DDBJ databases">
        <title>The Genome Sequence of Phialophora europaea CBS 101466.</title>
        <authorList>
            <consortium name="The Broad Institute Genomics Platform"/>
            <person name="Cuomo C."/>
            <person name="de Hoog S."/>
            <person name="Gorbushina A."/>
            <person name="Walker B."/>
            <person name="Young S.K."/>
            <person name="Zeng Q."/>
            <person name="Gargeya S."/>
            <person name="Fitzgerald M."/>
            <person name="Haas B."/>
            <person name="Abouelleil A."/>
            <person name="Allen A.W."/>
            <person name="Alvarado L."/>
            <person name="Arachchi H.M."/>
            <person name="Berlin A.M."/>
            <person name="Chapman S.B."/>
            <person name="Gainer-Dewar J."/>
            <person name="Goldberg J."/>
            <person name="Griggs A."/>
            <person name="Gujja S."/>
            <person name="Hansen M."/>
            <person name="Howarth C."/>
            <person name="Imamovic A."/>
            <person name="Ireland A."/>
            <person name="Larimer J."/>
            <person name="McCowan C."/>
            <person name="Murphy C."/>
            <person name="Pearson M."/>
            <person name="Poon T.W."/>
            <person name="Priest M."/>
            <person name="Roberts A."/>
            <person name="Saif S."/>
            <person name="Shea T."/>
            <person name="Sisk P."/>
            <person name="Sykes S."/>
            <person name="Wortman J."/>
            <person name="Nusbaum C."/>
            <person name="Birren B."/>
        </authorList>
    </citation>
    <scope>NUCLEOTIDE SEQUENCE [LARGE SCALE GENOMIC DNA]</scope>
    <source>
        <strain evidence="2 3">CBS 101466</strain>
    </source>
</reference>
<dbReference type="EMBL" id="KB822711">
    <property type="protein sequence ID" value="ETN45846.1"/>
    <property type="molecule type" value="Genomic_DNA"/>
</dbReference>
<feature type="region of interest" description="Disordered" evidence="1">
    <location>
        <begin position="88"/>
        <end position="116"/>
    </location>
</feature>
<dbReference type="OrthoDB" id="4135672at2759"/>
<gene>
    <name evidence="2" type="ORF">HMPREF1541_00027</name>
</gene>
<sequence>MPQENSFNVYMVQYRLAIQDPDMPQPRYHTVTTKLCGIIHHDVGDLVTGMAYQKKSALQPENSQTFHAKQLLGKVKESKAAQIEQICTQQPAPAKQEKFNPKTMKNEPIKANGDFYQPGEPRARLIKCTEWTVERAIPALQAAKILQ</sequence>
<dbReference type="InterPro" id="IPR046670">
    <property type="entry name" value="DUF6540"/>
</dbReference>
<accession>W2SAV0</accession>
<dbReference type="eggNOG" id="ENOG502SRN0">
    <property type="taxonomic scope" value="Eukaryota"/>
</dbReference>
<dbReference type="GeneID" id="19967366"/>
<organism evidence="2 3">
    <name type="scientific">Cyphellophora europaea (strain CBS 101466)</name>
    <name type="common">Phialophora europaea</name>
    <dbReference type="NCBI Taxonomy" id="1220924"/>
    <lineage>
        <taxon>Eukaryota</taxon>
        <taxon>Fungi</taxon>
        <taxon>Dikarya</taxon>
        <taxon>Ascomycota</taxon>
        <taxon>Pezizomycotina</taxon>
        <taxon>Eurotiomycetes</taxon>
        <taxon>Chaetothyriomycetidae</taxon>
        <taxon>Chaetothyriales</taxon>
        <taxon>Cyphellophoraceae</taxon>
        <taxon>Cyphellophora</taxon>
    </lineage>
</organism>
<dbReference type="Proteomes" id="UP000030752">
    <property type="component" value="Unassembled WGS sequence"/>
</dbReference>
<feature type="compositionally biased region" description="Basic and acidic residues" evidence="1">
    <location>
        <begin position="95"/>
        <end position="108"/>
    </location>
</feature>
<dbReference type="RefSeq" id="XP_008710558.1">
    <property type="nucleotide sequence ID" value="XM_008712336.1"/>
</dbReference>